<dbReference type="SMART" id="SM00343">
    <property type="entry name" value="ZnF_C2HC"/>
    <property type="match status" value="1"/>
</dbReference>
<keyword evidence="5" id="KW-1185">Reference proteome</keyword>
<gene>
    <name evidence="4" type="ORF">AK812_SmicGene14406</name>
</gene>
<feature type="compositionally biased region" description="Polar residues" evidence="2">
    <location>
        <begin position="154"/>
        <end position="163"/>
    </location>
</feature>
<keyword evidence="1" id="KW-0863">Zinc-finger</keyword>
<accession>A0A1Q9E5N2</accession>
<dbReference type="GO" id="GO:0003676">
    <property type="term" value="F:nucleic acid binding"/>
    <property type="evidence" value="ECO:0007669"/>
    <property type="project" value="InterPro"/>
</dbReference>
<keyword evidence="1" id="KW-0479">Metal-binding</keyword>
<feature type="domain" description="CCHC-type" evidence="3">
    <location>
        <begin position="411"/>
        <end position="425"/>
    </location>
</feature>
<feature type="compositionally biased region" description="Low complexity" evidence="2">
    <location>
        <begin position="176"/>
        <end position="185"/>
    </location>
</feature>
<sequence length="619" mass="68298">MSQSSSGIARSKDGVPQWDGGAQDFQEYYETCLLLEASTPYHKRYLNGAKLANELTGSARKLILGRPANWLSSQHDGVRALLDYLRSCMGKPQLAEISEYLNRYFRQSRRRSGESMADYVTRAARATSRERIPGSVDLGIGTTPIQAAGDRVGTRTSNASVTSAEPEDPQAAAPVASEATTTSEAGTGGENREDGWSQWRPSYWGSDWGYSYQWSPTWWDQWYGGSWNSPSREAEAPLVELLPDYVQGWYLLQDSSLDVSEKNIIQTALRGDYSLQKVAQELRSQWPEADLKRRDQGARQSSFWGSIEEDAAFDAEDDLEGYDEKALQSEGMNEEGLVAMDQAHREAQEAYAIIQGARRTLKEARTKQKFVKLSRQYYSAKGSGGSFRGAASSSSSSTGGGSGRNDANMTCLACGKVGHRAANCPTRKEEAKYEEESAPFVCYADQNEQQASYHATSEGENFARGQGPMTTAEAMAAGIGIIDGGATKTLASVTALEQLMRRNEELRGNPGIKEVDVQTRPTFSFEQVHTIQEGSGPLLISVETLRSLGAVIDFGEDLAVFRKAMTSKITMANLKEAIMEYGERFEKVLKIKTQDPLKQMISQLNKAKKKKSQLQEFLN</sequence>
<evidence type="ECO:0000313" key="4">
    <source>
        <dbReference type="EMBL" id="OLQ02730.1"/>
    </source>
</evidence>
<feature type="region of interest" description="Disordered" evidence="2">
    <location>
        <begin position="380"/>
        <end position="405"/>
    </location>
</feature>
<reference evidence="4 5" key="1">
    <citation type="submission" date="2016-02" db="EMBL/GenBank/DDBJ databases">
        <title>Genome analysis of coral dinoflagellate symbionts highlights evolutionary adaptations to a symbiotic lifestyle.</title>
        <authorList>
            <person name="Aranda M."/>
            <person name="Li Y."/>
            <person name="Liew Y.J."/>
            <person name="Baumgarten S."/>
            <person name="Simakov O."/>
            <person name="Wilson M."/>
            <person name="Piel J."/>
            <person name="Ashoor H."/>
            <person name="Bougouffa S."/>
            <person name="Bajic V.B."/>
            <person name="Ryu T."/>
            <person name="Ravasi T."/>
            <person name="Bayer T."/>
            <person name="Micklem G."/>
            <person name="Kim H."/>
            <person name="Bhak J."/>
            <person name="Lajeunesse T.C."/>
            <person name="Voolstra C.R."/>
        </authorList>
    </citation>
    <scope>NUCLEOTIDE SEQUENCE [LARGE SCALE GENOMIC DNA]</scope>
    <source>
        <strain evidence="4 5">CCMP2467</strain>
    </source>
</reference>
<comment type="caution">
    <text evidence="4">The sequence shown here is derived from an EMBL/GenBank/DDBJ whole genome shotgun (WGS) entry which is preliminary data.</text>
</comment>
<feature type="compositionally biased region" description="Low complexity" evidence="2">
    <location>
        <begin position="388"/>
        <end position="397"/>
    </location>
</feature>
<dbReference type="OrthoDB" id="431921at2759"/>
<keyword evidence="1" id="KW-0862">Zinc</keyword>
<organism evidence="4 5">
    <name type="scientific">Symbiodinium microadriaticum</name>
    <name type="common">Dinoflagellate</name>
    <name type="synonym">Zooxanthella microadriatica</name>
    <dbReference type="NCBI Taxonomy" id="2951"/>
    <lineage>
        <taxon>Eukaryota</taxon>
        <taxon>Sar</taxon>
        <taxon>Alveolata</taxon>
        <taxon>Dinophyceae</taxon>
        <taxon>Suessiales</taxon>
        <taxon>Symbiodiniaceae</taxon>
        <taxon>Symbiodinium</taxon>
    </lineage>
</organism>
<dbReference type="InterPro" id="IPR001878">
    <property type="entry name" value="Znf_CCHC"/>
</dbReference>
<dbReference type="PROSITE" id="PS50158">
    <property type="entry name" value="ZF_CCHC"/>
    <property type="match status" value="1"/>
</dbReference>
<protein>
    <recommendedName>
        <fullName evidence="3">CCHC-type domain-containing protein</fullName>
    </recommendedName>
</protein>
<name>A0A1Q9E5N2_SYMMI</name>
<evidence type="ECO:0000313" key="5">
    <source>
        <dbReference type="Proteomes" id="UP000186817"/>
    </source>
</evidence>
<dbReference type="GO" id="GO:0008270">
    <property type="term" value="F:zinc ion binding"/>
    <property type="evidence" value="ECO:0007669"/>
    <property type="project" value="UniProtKB-KW"/>
</dbReference>
<dbReference type="SUPFAM" id="SSF57756">
    <property type="entry name" value="Retrovirus zinc finger-like domains"/>
    <property type="match status" value="1"/>
</dbReference>
<dbReference type="InterPro" id="IPR036875">
    <property type="entry name" value="Znf_CCHC_sf"/>
</dbReference>
<dbReference type="AlphaFoldDB" id="A0A1Q9E5N2"/>
<dbReference type="EMBL" id="LSRX01000256">
    <property type="protein sequence ID" value="OLQ02730.1"/>
    <property type="molecule type" value="Genomic_DNA"/>
</dbReference>
<evidence type="ECO:0000259" key="3">
    <source>
        <dbReference type="PROSITE" id="PS50158"/>
    </source>
</evidence>
<evidence type="ECO:0000256" key="1">
    <source>
        <dbReference type="PROSITE-ProRule" id="PRU00047"/>
    </source>
</evidence>
<dbReference type="Proteomes" id="UP000186817">
    <property type="component" value="Unassembled WGS sequence"/>
</dbReference>
<proteinExistence type="predicted"/>
<feature type="region of interest" description="Disordered" evidence="2">
    <location>
        <begin position="134"/>
        <end position="196"/>
    </location>
</feature>
<evidence type="ECO:0000256" key="2">
    <source>
        <dbReference type="SAM" id="MobiDB-lite"/>
    </source>
</evidence>